<evidence type="ECO:0000313" key="17">
    <source>
        <dbReference type="Proteomes" id="UP001307889"/>
    </source>
</evidence>
<evidence type="ECO:0000256" key="10">
    <source>
        <dbReference type="ARBA" id="ARBA00023002"/>
    </source>
</evidence>
<evidence type="ECO:0000313" key="16">
    <source>
        <dbReference type="EMBL" id="BES94576.1"/>
    </source>
</evidence>
<dbReference type="PANTHER" id="PTHR24291">
    <property type="entry name" value="CYTOCHROME P450 FAMILY 4"/>
    <property type="match status" value="1"/>
</dbReference>
<evidence type="ECO:0000256" key="9">
    <source>
        <dbReference type="ARBA" id="ARBA00022848"/>
    </source>
</evidence>
<dbReference type="Gene3D" id="1.10.630.10">
    <property type="entry name" value="Cytochrome P450"/>
    <property type="match status" value="1"/>
</dbReference>
<keyword evidence="13 15" id="KW-0472">Membrane</keyword>
<keyword evidence="9" id="KW-0492">Microsome</keyword>
<dbReference type="CDD" id="cd20628">
    <property type="entry name" value="CYP4"/>
    <property type="match status" value="1"/>
</dbReference>
<evidence type="ECO:0000256" key="11">
    <source>
        <dbReference type="ARBA" id="ARBA00023004"/>
    </source>
</evidence>
<comment type="cofactor">
    <cofactor evidence="1">
        <name>heme</name>
        <dbReference type="ChEBI" id="CHEBI:30413"/>
    </cofactor>
</comment>
<evidence type="ECO:0000256" key="7">
    <source>
        <dbReference type="ARBA" id="ARBA00022723"/>
    </source>
</evidence>
<evidence type="ECO:0000256" key="14">
    <source>
        <dbReference type="RuleBase" id="RU000461"/>
    </source>
</evidence>
<comment type="function">
    <text evidence="2">May be involved in the metabolism of insect hormones and in the breakdown of synthetic insecticides.</text>
</comment>
<keyword evidence="15" id="KW-0812">Transmembrane</keyword>
<dbReference type="EMBL" id="AP028913">
    <property type="protein sequence ID" value="BES94576.1"/>
    <property type="molecule type" value="Genomic_DNA"/>
</dbReference>
<dbReference type="PRINTS" id="PR00385">
    <property type="entry name" value="P450"/>
</dbReference>
<evidence type="ECO:0000256" key="5">
    <source>
        <dbReference type="ARBA" id="ARBA00010617"/>
    </source>
</evidence>
<evidence type="ECO:0000256" key="12">
    <source>
        <dbReference type="ARBA" id="ARBA00023033"/>
    </source>
</evidence>
<evidence type="ECO:0000256" key="13">
    <source>
        <dbReference type="ARBA" id="ARBA00023136"/>
    </source>
</evidence>
<evidence type="ECO:0000256" key="4">
    <source>
        <dbReference type="ARBA" id="ARBA00004406"/>
    </source>
</evidence>
<dbReference type="SUPFAM" id="SSF48264">
    <property type="entry name" value="Cytochrome P450"/>
    <property type="match status" value="1"/>
</dbReference>
<proteinExistence type="inferred from homology"/>
<reference evidence="16 17" key="1">
    <citation type="submission" date="2023-09" db="EMBL/GenBank/DDBJ databases">
        <title>Nesidiocoris tenuis whole genome shotgun sequence.</title>
        <authorList>
            <person name="Shibata T."/>
            <person name="Shimoda M."/>
            <person name="Kobayashi T."/>
            <person name="Uehara T."/>
        </authorList>
    </citation>
    <scope>NUCLEOTIDE SEQUENCE [LARGE SCALE GENOMIC DNA]</scope>
    <source>
        <strain evidence="16 17">Japan</strain>
    </source>
</reference>
<dbReference type="InterPro" id="IPR002403">
    <property type="entry name" value="Cyt_P450_E_grp-IV"/>
</dbReference>
<comment type="subcellular location">
    <subcellularLocation>
        <location evidence="4">Endoplasmic reticulum membrane</location>
        <topology evidence="4">Peripheral membrane protein</topology>
    </subcellularLocation>
    <subcellularLocation>
        <location evidence="3">Microsome membrane</location>
        <topology evidence="3">Peripheral membrane protein</topology>
    </subcellularLocation>
</comment>
<evidence type="ECO:0000256" key="3">
    <source>
        <dbReference type="ARBA" id="ARBA00004174"/>
    </source>
</evidence>
<dbReference type="InterPro" id="IPR017972">
    <property type="entry name" value="Cyt_P450_CS"/>
</dbReference>
<evidence type="ECO:0000256" key="2">
    <source>
        <dbReference type="ARBA" id="ARBA00003690"/>
    </source>
</evidence>
<dbReference type="PROSITE" id="PS00086">
    <property type="entry name" value="CYTOCHROME_P450"/>
    <property type="match status" value="1"/>
</dbReference>
<keyword evidence="12 14" id="KW-0503">Monooxygenase</keyword>
<keyword evidence="10 14" id="KW-0560">Oxidoreductase</keyword>
<keyword evidence="7 14" id="KW-0479">Metal-binding</keyword>
<sequence>MATLWIILSFLLAVCAFIFHVGYFGHISIRLLKKMRKLRGPWENFIFGSGLTVIRLKEYELLPYYSNILNEFKGFMRIWIFAFPYVVTDDPDFLEVVFNSKNNDKGFEYSYLHPWLKEGLLVSTGRKWFERRKTLTPSFHFKILGDNVSSIENNAKIFVKKMLAQGSSPFNVEAFINSCTLQVICQTAMGFGLDDTIEESDEIICATKRVKEAIFARALSLYSRYWMFLLMPIGRRFLRDVKTLHHFTRKVIAKRRKELMAERSLKAVVDEEDQSTGYKKPQPFLDTLLTLDLSGKAKLTDADIQEEVDTFMFEGADTTTTALTMVLYELGMHQDIQEKVYKEQLNIFGTSDREVNRDDLSRMDYLEMCIKEALRLYPPVSYMSRRVNEDTTMPKGDVVPKDAFFAILPYIVHRNPKYFTDPERFIPERFTPEECVKRHPFAYIPFSAGPRNCIGQKFAMMEMKVVVSRILRNVKITSITKRSEIKLTPTVILRSMEPILVTAEPR</sequence>
<organism evidence="16 17">
    <name type="scientific">Nesidiocoris tenuis</name>
    <dbReference type="NCBI Taxonomy" id="355587"/>
    <lineage>
        <taxon>Eukaryota</taxon>
        <taxon>Metazoa</taxon>
        <taxon>Ecdysozoa</taxon>
        <taxon>Arthropoda</taxon>
        <taxon>Hexapoda</taxon>
        <taxon>Insecta</taxon>
        <taxon>Pterygota</taxon>
        <taxon>Neoptera</taxon>
        <taxon>Paraneoptera</taxon>
        <taxon>Hemiptera</taxon>
        <taxon>Heteroptera</taxon>
        <taxon>Panheteroptera</taxon>
        <taxon>Cimicomorpha</taxon>
        <taxon>Miridae</taxon>
        <taxon>Dicyphina</taxon>
        <taxon>Nesidiocoris</taxon>
    </lineage>
</organism>
<evidence type="ECO:0000256" key="6">
    <source>
        <dbReference type="ARBA" id="ARBA00022617"/>
    </source>
</evidence>
<protein>
    <submittedName>
        <fullName evidence="16">Cytochrome P450</fullName>
    </submittedName>
</protein>
<accession>A0ABN7AUL9</accession>
<dbReference type="Pfam" id="PF00067">
    <property type="entry name" value="p450"/>
    <property type="match status" value="1"/>
</dbReference>
<gene>
    <name evidence="16" type="ORF">NTJ_07385</name>
</gene>
<evidence type="ECO:0000256" key="1">
    <source>
        <dbReference type="ARBA" id="ARBA00001971"/>
    </source>
</evidence>
<dbReference type="InterPro" id="IPR036396">
    <property type="entry name" value="Cyt_P450_sf"/>
</dbReference>
<keyword evidence="8" id="KW-0256">Endoplasmic reticulum</keyword>
<feature type="transmembrane region" description="Helical" evidence="15">
    <location>
        <begin position="6"/>
        <end position="29"/>
    </location>
</feature>
<keyword evidence="11 14" id="KW-0408">Iron</keyword>
<dbReference type="InterPro" id="IPR050196">
    <property type="entry name" value="Cytochrome_P450_Monoox"/>
</dbReference>
<keyword evidence="6 14" id="KW-0349">Heme</keyword>
<keyword evidence="15" id="KW-1133">Transmembrane helix</keyword>
<evidence type="ECO:0000256" key="8">
    <source>
        <dbReference type="ARBA" id="ARBA00022824"/>
    </source>
</evidence>
<keyword evidence="17" id="KW-1185">Reference proteome</keyword>
<name>A0ABN7AUL9_9HEMI</name>
<dbReference type="InterPro" id="IPR001128">
    <property type="entry name" value="Cyt_P450"/>
</dbReference>
<dbReference type="Proteomes" id="UP001307889">
    <property type="component" value="Chromosome 5"/>
</dbReference>
<evidence type="ECO:0000256" key="15">
    <source>
        <dbReference type="SAM" id="Phobius"/>
    </source>
</evidence>
<dbReference type="PANTHER" id="PTHR24291:SF189">
    <property type="entry name" value="CYTOCHROME P450 4C3-RELATED"/>
    <property type="match status" value="1"/>
</dbReference>
<comment type="similarity">
    <text evidence="5 14">Belongs to the cytochrome P450 family.</text>
</comment>
<dbReference type="PRINTS" id="PR00465">
    <property type="entry name" value="EP450IV"/>
</dbReference>